<dbReference type="GO" id="GO:0051782">
    <property type="term" value="P:negative regulation of cell division"/>
    <property type="evidence" value="ECO:0007669"/>
    <property type="project" value="TreeGrafter"/>
</dbReference>
<dbReference type="AlphaFoldDB" id="A0A917ARQ6"/>
<evidence type="ECO:0000256" key="1">
    <source>
        <dbReference type="ARBA" id="ARBA00022741"/>
    </source>
</evidence>
<proteinExistence type="predicted"/>
<dbReference type="Pfam" id="PF10609">
    <property type="entry name" value="ParA"/>
    <property type="match status" value="1"/>
</dbReference>
<keyword evidence="2" id="KW-0067">ATP-binding</keyword>
<dbReference type="GO" id="GO:0009898">
    <property type="term" value="C:cytoplasmic side of plasma membrane"/>
    <property type="evidence" value="ECO:0007669"/>
    <property type="project" value="TreeGrafter"/>
</dbReference>
<dbReference type="PIRSF" id="PIRSF003092">
    <property type="entry name" value="MinD"/>
    <property type="match status" value="1"/>
</dbReference>
<dbReference type="InterPro" id="IPR025501">
    <property type="entry name" value="MinD_FleN"/>
</dbReference>
<dbReference type="EMBL" id="BMFK01000001">
    <property type="protein sequence ID" value="GGE65388.1"/>
    <property type="molecule type" value="Genomic_DNA"/>
</dbReference>
<evidence type="ECO:0000256" key="2">
    <source>
        <dbReference type="ARBA" id="ARBA00022840"/>
    </source>
</evidence>
<protein>
    <submittedName>
        <fullName evidence="3">Flagellum site-determining protein YlxH</fullName>
    </submittedName>
</protein>
<evidence type="ECO:0000313" key="3">
    <source>
        <dbReference type="EMBL" id="GGE65388.1"/>
    </source>
</evidence>
<reference evidence="3" key="2">
    <citation type="submission" date="2020-09" db="EMBL/GenBank/DDBJ databases">
        <authorList>
            <person name="Sun Q."/>
            <person name="Zhou Y."/>
        </authorList>
    </citation>
    <scope>NUCLEOTIDE SEQUENCE</scope>
    <source>
        <strain evidence="3">CGMCC 1.12698</strain>
    </source>
</reference>
<dbReference type="InterPro" id="IPR033756">
    <property type="entry name" value="YlxH/NBP35"/>
</dbReference>
<dbReference type="GO" id="GO:0005524">
    <property type="term" value="F:ATP binding"/>
    <property type="evidence" value="ECO:0007669"/>
    <property type="project" value="UniProtKB-KW"/>
</dbReference>
<dbReference type="GO" id="GO:0005829">
    <property type="term" value="C:cytosol"/>
    <property type="evidence" value="ECO:0007669"/>
    <property type="project" value="TreeGrafter"/>
</dbReference>
<dbReference type="InterPro" id="IPR027417">
    <property type="entry name" value="P-loop_NTPase"/>
</dbReference>
<reference evidence="3" key="1">
    <citation type="journal article" date="2014" name="Int. J. Syst. Evol. Microbiol.">
        <title>Complete genome sequence of Corynebacterium casei LMG S-19264T (=DSM 44701T), isolated from a smear-ripened cheese.</title>
        <authorList>
            <consortium name="US DOE Joint Genome Institute (JGI-PGF)"/>
            <person name="Walter F."/>
            <person name="Albersmeier A."/>
            <person name="Kalinowski J."/>
            <person name="Ruckert C."/>
        </authorList>
    </citation>
    <scope>NUCLEOTIDE SEQUENCE</scope>
    <source>
        <strain evidence="3">CGMCC 1.12698</strain>
    </source>
</reference>
<organism evidence="3 4">
    <name type="scientific">Priestia taiwanensis</name>
    <dbReference type="NCBI Taxonomy" id="1347902"/>
    <lineage>
        <taxon>Bacteria</taxon>
        <taxon>Bacillati</taxon>
        <taxon>Bacillota</taxon>
        <taxon>Bacilli</taxon>
        <taxon>Bacillales</taxon>
        <taxon>Bacillaceae</taxon>
        <taxon>Priestia</taxon>
    </lineage>
</organism>
<dbReference type="Proteomes" id="UP000605259">
    <property type="component" value="Unassembled WGS sequence"/>
</dbReference>
<dbReference type="PANTHER" id="PTHR43384:SF4">
    <property type="entry name" value="CELLULOSE BIOSYNTHESIS PROTEIN BCSQ-RELATED"/>
    <property type="match status" value="1"/>
</dbReference>
<dbReference type="CDD" id="cd02038">
    <property type="entry name" value="FlhG-like"/>
    <property type="match status" value="1"/>
</dbReference>
<dbReference type="GO" id="GO:0016887">
    <property type="term" value="F:ATP hydrolysis activity"/>
    <property type="evidence" value="ECO:0007669"/>
    <property type="project" value="TreeGrafter"/>
</dbReference>
<dbReference type="RefSeq" id="WP_188387697.1">
    <property type="nucleotide sequence ID" value="NZ_BMFK01000001.1"/>
</dbReference>
<dbReference type="Gene3D" id="3.40.50.300">
    <property type="entry name" value="P-loop containing nucleotide triphosphate hydrolases"/>
    <property type="match status" value="1"/>
</dbReference>
<keyword evidence="1" id="KW-0547">Nucleotide-binding</keyword>
<gene>
    <name evidence="3" type="primary">ylxH</name>
    <name evidence="3" type="ORF">GCM10007140_14470</name>
</gene>
<keyword evidence="4" id="KW-1185">Reference proteome</keyword>
<sequence>MRDQAEVLRRKINASKIARKARTIAIVSGKGGVGKSNFSVNFSLQLAKKGKKVLLIDMDLGMGNVELILGEPAKGNFVDIFKNGVTIHDIINTGTFGLDYIAGGTGFHEVFQFNEEKLNYFFVQLEMVIGRYDYILFDMGAGVTEINLAFLRSVEDMMIITTPEPTAITDAYSMMKYMCSFEKGVAYYLVVNKVWSKRDGEQVSMRIANAAKHFLQQDIQMLGSIVHDELVMKAVIEQVPFTVYDPKSAVSQAIVTIVNQYLGLSNDNVWTEQKEGFVDKLRTFFLKRK</sequence>
<accession>A0A917ARQ6</accession>
<dbReference type="InterPro" id="IPR033875">
    <property type="entry name" value="FlhG"/>
</dbReference>
<evidence type="ECO:0000313" key="4">
    <source>
        <dbReference type="Proteomes" id="UP000605259"/>
    </source>
</evidence>
<dbReference type="InterPro" id="IPR050625">
    <property type="entry name" value="ParA/MinD_ATPase"/>
</dbReference>
<dbReference type="PANTHER" id="PTHR43384">
    <property type="entry name" value="SEPTUM SITE-DETERMINING PROTEIN MIND HOMOLOG, CHLOROPLASTIC-RELATED"/>
    <property type="match status" value="1"/>
</dbReference>
<comment type="caution">
    <text evidence="3">The sequence shown here is derived from an EMBL/GenBank/DDBJ whole genome shotgun (WGS) entry which is preliminary data.</text>
</comment>
<name>A0A917ARQ6_9BACI</name>
<dbReference type="SUPFAM" id="SSF52540">
    <property type="entry name" value="P-loop containing nucleoside triphosphate hydrolases"/>
    <property type="match status" value="1"/>
</dbReference>